<name>A0ACC0ER79_9BASI</name>
<gene>
    <name evidence="1" type="ORF">MJO28_002901</name>
</gene>
<reference evidence="1 2" key="3">
    <citation type="journal article" date="2022" name="Microbiol. Spectr.">
        <title>Folding features and dynamics of 3D genome architecture in plant fungal pathogens.</title>
        <authorList>
            <person name="Xia C."/>
        </authorList>
    </citation>
    <scope>NUCLEOTIDE SEQUENCE [LARGE SCALE GENOMIC DNA]</scope>
    <source>
        <strain evidence="1 2">93-210</strain>
    </source>
</reference>
<keyword evidence="2" id="KW-1185">Reference proteome</keyword>
<evidence type="ECO:0000313" key="1">
    <source>
        <dbReference type="EMBL" id="KAI7959110.1"/>
    </source>
</evidence>
<dbReference type="EMBL" id="CM045867">
    <property type="protein sequence ID" value="KAI7959110.1"/>
    <property type="molecule type" value="Genomic_DNA"/>
</dbReference>
<comment type="caution">
    <text evidence="1">The sequence shown here is derived from an EMBL/GenBank/DDBJ whole genome shotgun (WGS) entry which is preliminary data.</text>
</comment>
<reference evidence="2" key="1">
    <citation type="journal article" date="2018" name="BMC Genomics">
        <title>Genomic insights into host adaptation between the wheat stripe rust pathogen (Puccinia striiformis f. sp. tritici) and the barley stripe rust pathogen (Puccinia striiformis f. sp. hordei).</title>
        <authorList>
            <person name="Xia C."/>
            <person name="Wang M."/>
            <person name="Yin C."/>
            <person name="Cornejo O.E."/>
            <person name="Hulbert S.H."/>
            <person name="Chen X."/>
        </authorList>
    </citation>
    <scope>NUCLEOTIDE SEQUENCE [LARGE SCALE GENOMIC DNA]</scope>
    <source>
        <strain evidence="2">93-210</strain>
    </source>
</reference>
<organism evidence="1 2">
    <name type="scientific">Puccinia striiformis f. sp. tritici</name>
    <dbReference type="NCBI Taxonomy" id="168172"/>
    <lineage>
        <taxon>Eukaryota</taxon>
        <taxon>Fungi</taxon>
        <taxon>Dikarya</taxon>
        <taxon>Basidiomycota</taxon>
        <taxon>Pucciniomycotina</taxon>
        <taxon>Pucciniomycetes</taxon>
        <taxon>Pucciniales</taxon>
        <taxon>Pucciniaceae</taxon>
        <taxon>Puccinia</taxon>
    </lineage>
</organism>
<dbReference type="Proteomes" id="UP001060170">
    <property type="component" value="Chromosome 3"/>
</dbReference>
<proteinExistence type="predicted"/>
<evidence type="ECO:0000313" key="2">
    <source>
        <dbReference type="Proteomes" id="UP001060170"/>
    </source>
</evidence>
<protein>
    <submittedName>
        <fullName evidence="1">Uncharacterized protein</fullName>
    </submittedName>
</protein>
<sequence>MYIKGDNDQYCEDIQGWNPVQLSWIQGLSEEYYKVHFTVLFQQFLIPSILPSEREKLATSIVDFSQAQQNGFLAAYCKVLGIAAEMRPSRS</sequence>
<reference evidence="2" key="2">
    <citation type="journal article" date="2018" name="Mol. Plant Microbe Interact.">
        <title>Genome sequence resources for the wheat stripe rust pathogen (Puccinia striiformis f. sp. tritici) and the barley stripe rust pathogen (Puccinia striiformis f. sp. hordei).</title>
        <authorList>
            <person name="Xia C."/>
            <person name="Wang M."/>
            <person name="Yin C."/>
            <person name="Cornejo O.E."/>
            <person name="Hulbert S.H."/>
            <person name="Chen X."/>
        </authorList>
    </citation>
    <scope>NUCLEOTIDE SEQUENCE [LARGE SCALE GENOMIC DNA]</scope>
    <source>
        <strain evidence="2">93-210</strain>
    </source>
</reference>
<accession>A0ACC0ER79</accession>